<dbReference type="Proteomes" id="UP001652621">
    <property type="component" value="Unplaced"/>
</dbReference>
<protein>
    <submittedName>
        <fullName evidence="4">Alpha-N-acetylglucosaminidase</fullName>
    </submittedName>
</protein>
<dbReference type="Gene3D" id="1.20.120.670">
    <property type="entry name" value="N-acetyl-b-d-glucoasminidase"/>
    <property type="match status" value="1"/>
</dbReference>
<accession>A0ABM3UPC3</accession>
<dbReference type="Pfam" id="PF12972">
    <property type="entry name" value="NAGLU_C"/>
    <property type="match status" value="1"/>
</dbReference>
<dbReference type="InterPro" id="IPR024732">
    <property type="entry name" value="NAGLU_C"/>
</dbReference>
<evidence type="ECO:0000259" key="2">
    <source>
        <dbReference type="Pfam" id="PF12972"/>
    </source>
</evidence>
<proteinExistence type="predicted"/>
<dbReference type="PANTHER" id="PTHR12872">
    <property type="entry name" value="ALPHA-N-ACETYLGLUCOSAMINIDASE"/>
    <property type="match status" value="1"/>
</dbReference>
<dbReference type="GeneID" id="101901729"/>
<keyword evidence="3" id="KW-1185">Reference proteome</keyword>
<reference evidence="4" key="1">
    <citation type="submission" date="2025-08" db="UniProtKB">
        <authorList>
            <consortium name="RefSeq"/>
        </authorList>
    </citation>
    <scope>IDENTIFICATION</scope>
    <source>
        <strain evidence="4">Aabys</strain>
        <tissue evidence="4">Whole body</tissue>
    </source>
</reference>
<dbReference type="Gene3D" id="3.20.20.80">
    <property type="entry name" value="Glycosidases"/>
    <property type="match status" value="1"/>
</dbReference>
<name>A0ABM3UPC3_MUSDO</name>
<dbReference type="RefSeq" id="XP_058975385.1">
    <property type="nucleotide sequence ID" value="XM_059119402.1"/>
</dbReference>
<dbReference type="InterPro" id="IPR007781">
    <property type="entry name" value="NAGLU"/>
</dbReference>
<dbReference type="InterPro" id="IPR024733">
    <property type="entry name" value="NAGLU_tim-barrel"/>
</dbReference>
<organism evidence="3 4">
    <name type="scientific">Musca domestica</name>
    <name type="common">House fly</name>
    <dbReference type="NCBI Taxonomy" id="7370"/>
    <lineage>
        <taxon>Eukaryota</taxon>
        <taxon>Metazoa</taxon>
        <taxon>Ecdysozoa</taxon>
        <taxon>Arthropoda</taxon>
        <taxon>Hexapoda</taxon>
        <taxon>Insecta</taxon>
        <taxon>Pterygota</taxon>
        <taxon>Neoptera</taxon>
        <taxon>Endopterygota</taxon>
        <taxon>Diptera</taxon>
        <taxon>Brachycera</taxon>
        <taxon>Muscomorpha</taxon>
        <taxon>Muscoidea</taxon>
        <taxon>Muscidae</taxon>
        <taxon>Musca</taxon>
    </lineage>
</organism>
<evidence type="ECO:0000313" key="4">
    <source>
        <dbReference type="RefSeq" id="XP_058975385.1"/>
    </source>
</evidence>
<evidence type="ECO:0000313" key="3">
    <source>
        <dbReference type="Proteomes" id="UP001652621"/>
    </source>
</evidence>
<evidence type="ECO:0000259" key="1">
    <source>
        <dbReference type="Pfam" id="PF05089"/>
    </source>
</evidence>
<feature type="domain" description="Alpha-N-acetylglucosaminidase C-terminal" evidence="2">
    <location>
        <begin position="269"/>
        <end position="529"/>
    </location>
</feature>
<feature type="domain" description="Alpha-N-acetylglucosaminidase tim-barrel" evidence="1">
    <location>
        <begin position="1"/>
        <end position="260"/>
    </location>
</feature>
<dbReference type="PANTHER" id="PTHR12872:SF1">
    <property type="entry name" value="ALPHA-N-ACETYLGLUCOSAMINIDASE"/>
    <property type="match status" value="1"/>
</dbReference>
<gene>
    <name evidence="4" type="primary">LOC101901729</name>
</gene>
<sequence>MGNIRGWAGQMPSTLRKIQMILQRKIIARQRAFGMKVAVPAFSGYIPVAMERIFPNKSFVKASSWNNFSDNYCCSLFIKPFEPLFREISDSFLKKIISTYGTDHIYFTDPFNEMKPQSSDPEYLKNTAKYIFEAMHALDHHAVWLLQSWMFNNNAFWKNTQIKAFLTAVPRGSLLVLDLQSEQFPLYEKTFFFYGQPFIWCMLHNFGGTLGMHGSSEKVNKDISHAQSKANNSMVGVGITPEGINQNYVMYALALERGWEKDQYNLTEWFNLYSDSRYGTHTHYLHQAWQLLRRSVYSYNGLKKIHGKYIIARRPSIHLDDSMWYNISDIYEAWSHILKSKCDIPHSHINEYEHDLVDITRQYLQIKFGQLYKKMIDAFKKRNYVEFEDLTDTMLTILFDLENILSTNKAFLLGNWIGGSHSLSTNVREKLIFEFNARNQITLWGPNGEIADYATKQWSGVVEDYFYPRWKLFFDYLRYCLHKTQPINLTLITNDILILVEIPFNYQRKIYPTIPSGNAYQTSKKIFLKW</sequence>
<dbReference type="Pfam" id="PF05089">
    <property type="entry name" value="NAGLU"/>
    <property type="match status" value="1"/>
</dbReference>